<dbReference type="InterPro" id="IPR048263">
    <property type="entry name" value="Arb2"/>
</dbReference>
<evidence type="ECO:0000313" key="3">
    <source>
        <dbReference type="Proteomes" id="UP000009022"/>
    </source>
</evidence>
<dbReference type="Proteomes" id="UP000009022">
    <property type="component" value="Unassembled WGS sequence"/>
</dbReference>
<dbReference type="PANTHER" id="PTHR21357">
    <property type="entry name" value="FAM172 FAMILY PROTEIN HOMOLOG CG10038"/>
    <property type="match status" value="1"/>
</dbReference>
<feature type="domain" description="Arb2" evidence="1">
    <location>
        <begin position="13"/>
        <end position="145"/>
    </location>
</feature>
<organism evidence="2 3">
    <name type="scientific">Trichoplax adhaerens</name>
    <name type="common">Trichoplax reptans</name>
    <dbReference type="NCBI Taxonomy" id="10228"/>
    <lineage>
        <taxon>Eukaryota</taxon>
        <taxon>Metazoa</taxon>
        <taxon>Placozoa</taxon>
        <taxon>Uniplacotomia</taxon>
        <taxon>Trichoplacea</taxon>
        <taxon>Trichoplacidae</taxon>
        <taxon>Trichoplax</taxon>
    </lineage>
</organism>
<accession>B3RRB3</accession>
<reference evidence="2 3" key="1">
    <citation type="journal article" date="2008" name="Nature">
        <title>The Trichoplax genome and the nature of placozoans.</title>
        <authorList>
            <person name="Srivastava M."/>
            <person name="Begovic E."/>
            <person name="Chapman J."/>
            <person name="Putnam N.H."/>
            <person name="Hellsten U."/>
            <person name="Kawashima T."/>
            <person name="Kuo A."/>
            <person name="Mitros T."/>
            <person name="Salamov A."/>
            <person name="Carpenter M.L."/>
            <person name="Signorovitch A.Y."/>
            <person name="Moreno M.A."/>
            <person name="Kamm K."/>
            <person name="Grimwood J."/>
            <person name="Schmutz J."/>
            <person name="Shapiro H."/>
            <person name="Grigoriev I.V."/>
            <person name="Buss L.W."/>
            <person name="Schierwater B."/>
            <person name="Dellaporta S.L."/>
            <person name="Rokhsar D.S."/>
        </authorList>
    </citation>
    <scope>NUCLEOTIDE SEQUENCE [LARGE SCALE GENOMIC DNA]</scope>
    <source>
        <strain evidence="2 3">Grell-BS-1999</strain>
    </source>
</reference>
<dbReference type="CTD" id="6752057"/>
<dbReference type="AlphaFoldDB" id="B3RRB3"/>
<dbReference type="GeneID" id="6752057"/>
<dbReference type="KEGG" id="tad:TRIADDRAFT_22252"/>
<dbReference type="OrthoDB" id="421951at2759"/>
<dbReference type="STRING" id="10228.B3RRB3"/>
<name>B3RRB3_TRIAD</name>
<dbReference type="RefSeq" id="XP_002110309.1">
    <property type="nucleotide sequence ID" value="XM_002110273.1"/>
</dbReference>
<protein>
    <recommendedName>
        <fullName evidence="1">Arb2 domain-containing protein</fullName>
    </recommendedName>
</protein>
<proteinExistence type="predicted"/>
<dbReference type="Pfam" id="PF22749">
    <property type="entry name" value="Arb2"/>
    <property type="match status" value="1"/>
</dbReference>
<dbReference type="HOGENOM" id="CLU_1630750_0_0_1"/>
<dbReference type="EMBL" id="DS985243">
    <property type="protein sequence ID" value="EDV26313.1"/>
    <property type="molecule type" value="Genomic_DNA"/>
</dbReference>
<sequence>MILHFQDQYEQNFPSTLEGFGYKFDEDGELRNINSNSPFVFDVSSSGSYNQKRYEALGEVIEKYVYELLVKDCHLEKITLPVDHKKDEPTNFIFVSDDAKTNREKLMILIHGSGVVRAGQWARRLIINDSLESGTQIPYIKRAQQVCNSYKTSFDLSIFNKYHKVTIL</sequence>
<gene>
    <name evidence="2" type="ORF">TRIADDRAFT_22252</name>
</gene>
<dbReference type="eggNOG" id="KOG3967">
    <property type="taxonomic scope" value="Eukaryota"/>
</dbReference>
<evidence type="ECO:0000259" key="1">
    <source>
        <dbReference type="Pfam" id="PF22749"/>
    </source>
</evidence>
<dbReference type="PANTHER" id="PTHR21357:SF4">
    <property type="entry name" value="FAM172 FAMILY PROTEIN HOMOLOG CG10038"/>
    <property type="match status" value="1"/>
</dbReference>
<dbReference type="InterPro" id="IPR053858">
    <property type="entry name" value="Arb2_dom"/>
</dbReference>
<dbReference type="InParanoid" id="B3RRB3"/>
<dbReference type="PhylomeDB" id="B3RRB3"/>
<evidence type="ECO:0000313" key="2">
    <source>
        <dbReference type="EMBL" id="EDV26313.1"/>
    </source>
</evidence>
<dbReference type="OMA" id="MENMNEF"/>
<keyword evidence="3" id="KW-1185">Reference proteome</keyword>